<proteinExistence type="predicted"/>
<accession>A0A0F9JHN3</accession>
<reference evidence="1" key="1">
    <citation type="journal article" date="2015" name="Nature">
        <title>Complex archaea that bridge the gap between prokaryotes and eukaryotes.</title>
        <authorList>
            <person name="Spang A."/>
            <person name="Saw J.H."/>
            <person name="Jorgensen S.L."/>
            <person name="Zaremba-Niedzwiedzka K."/>
            <person name="Martijn J."/>
            <person name="Lind A.E."/>
            <person name="van Eijk R."/>
            <person name="Schleper C."/>
            <person name="Guy L."/>
            <person name="Ettema T.J."/>
        </authorList>
    </citation>
    <scope>NUCLEOTIDE SEQUENCE</scope>
</reference>
<protein>
    <submittedName>
        <fullName evidence="1">Uncharacterized protein</fullName>
    </submittedName>
</protein>
<organism evidence="1">
    <name type="scientific">marine sediment metagenome</name>
    <dbReference type="NCBI Taxonomy" id="412755"/>
    <lineage>
        <taxon>unclassified sequences</taxon>
        <taxon>metagenomes</taxon>
        <taxon>ecological metagenomes</taxon>
    </lineage>
</organism>
<evidence type="ECO:0000313" key="1">
    <source>
        <dbReference type="EMBL" id="KKM69379.1"/>
    </source>
</evidence>
<dbReference type="AlphaFoldDB" id="A0A0F9JHN3"/>
<sequence>MAKKKKQEQNIIQPTPDDFVDDMSLHNSIIHHVKQFGFCDVVANVIEAYREQARRYNKEADKLEEAAKKSGLI</sequence>
<gene>
    <name evidence="1" type="ORF">LCGC14_1451490</name>
</gene>
<name>A0A0F9JHN3_9ZZZZ</name>
<comment type="caution">
    <text evidence="1">The sequence shown here is derived from an EMBL/GenBank/DDBJ whole genome shotgun (WGS) entry which is preliminary data.</text>
</comment>
<dbReference type="EMBL" id="LAZR01010002">
    <property type="protein sequence ID" value="KKM69379.1"/>
    <property type="molecule type" value="Genomic_DNA"/>
</dbReference>